<accession>A0A8U0A8V3</accession>
<dbReference type="GeneID" id="71929078"/>
<name>A0A8U0A8V3_9EURY</name>
<feature type="compositionally biased region" description="Acidic residues" evidence="1">
    <location>
        <begin position="38"/>
        <end position="47"/>
    </location>
</feature>
<dbReference type="KEGG" id="haad:MW046_13485"/>
<organism evidence="2 3">
    <name type="scientific">Halocatena salina</name>
    <dbReference type="NCBI Taxonomy" id="2934340"/>
    <lineage>
        <taxon>Archaea</taxon>
        <taxon>Methanobacteriati</taxon>
        <taxon>Methanobacteriota</taxon>
        <taxon>Stenosarchaea group</taxon>
        <taxon>Halobacteria</taxon>
        <taxon>Halobacteriales</taxon>
        <taxon>Natronomonadaceae</taxon>
        <taxon>Halocatena</taxon>
    </lineage>
</organism>
<keyword evidence="2" id="KW-0614">Plasmid</keyword>
<dbReference type="EMBL" id="CP096020">
    <property type="protein sequence ID" value="UPM44453.1"/>
    <property type="molecule type" value="Genomic_DNA"/>
</dbReference>
<proteinExistence type="predicted"/>
<protein>
    <submittedName>
        <fullName evidence="2">Uncharacterized protein</fullName>
    </submittedName>
</protein>
<dbReference type="AlphaFoldDB" id="A0A8U0A8V3"/>
<feature type="region of interest" description="Disordered" evidence="1">
    <location>
        <begin position="1"/>
        <end position="52"/>
    </location>
</feature>
<dbReference type="RefSeq" id="WP_247995107.1">
    <property type="nucleotide sequence ID" value="NZ_CP096020.1"/>
</dbReference>
<sequence length="141" mass="15294">MDSSYDPETGEEIDSLKGTTATYPAGGSTETPPVEQNDAADDQDDEPATPRWRRLTVTLSAAGIDSLPDMVIQATHPTYSVSELPVTDTGRCTLWLPETVDTLNIVLSFPATEQDDITVTDIVVEEQETITIPIVILSEEL</sequence>
<gene>
    <name evidence="2" type="ORF">MW046_13485</name>
</gene>
<evidence type="ECO:0000256" key="1">
    <source>
        <dbReference type="SAM" id="MobiDB-lite"/>
    </source>
</evidence>
<dbReference type="Proteomes" id="UP000831768">
    <property type="component" value="Plasmid unnamed1"/>
</dbReference>
<evidence type="ECO:0000313" key="2">
    <source>
        <dbReference type="EMBL" id="UPM44453.1"/>
    </source>
</evidence>
<evidence type="ECO:0000313" key="3">
    <source>
        <dbReference type="Proteomes" id="UP000831768"/>
    </source>
</evidence>
<reference evidence="2" key="1">
    <citation type="submission" date="2022-04" db="EMBL/GenBank/DDBJ databases">
        <title>Halocatena sp. nov., isolated from a salt lake.</title>
        <authorList>
            <person name="Cui H.-L."/>
        </authorList>
    </citation>
    <scope>NUCLEOTIDE SEQUENCE</scope>
    <source>
        <strain evidence="2">AD-1</strain>
        <plasmid evidence="2">unnamed1</plasmid>
    </source>
</reference>
<geneLocation type="plasmid" evidence="2 3">
    <name>unnamed1</name>
</geneLocation>
<keyword evidence="3" id="KW-1185">Reference proteome</keyword>